<evidence type="ECO:0000313" key="1">
    <source>
        <dbReference type="EMBL" id="HEF65961.1"/>
    </source>
</evidence>
<gene>
    <name evidence="1" type="ORF">ENP47_10235</name>
</gene>
<protein>
    <submittedName>
        <fullName evidence="1">MarR family transcriptional regulator</fullName>
    </submittedName>
</protein>
<dbReference type="PROSITE" id="PS50995">
    <property type="entry name" value="HTH_MARR_2"/>
    <property type="match status" value="1"/>
</dbReference>
<dbReference type="InterPro" id="IPR036390">
    <property type="entry name" value="WH_DNA-bd_sf"/>
</dbReference>
<dbReference type="PANTHER" id="PTHR33164:SF43">
    <property type="entry name" value="HTH-TYPE TRANSCRIPTIONAL REPRESSOR YETL"/>
    <property type="match status" value="1"/>
</dbReference>
<sequence length="168" mass="18911">MSKMLSDRKDEAMQEASALRGEVAELLLELARSLRRRTHPVRQGELTPEQFWLLKRLWLRGPLRIGELAAELGVTPGSVTVACKRLERAGLLQRERGASGDERVVIVSLTPEGQERLRQWQELRRAYLVELLAVLSAEELATLRPLLVRLVAAAEQAEQEDGVRDAAR</sequence>
<accession>A0A7C1JMY5</accession>
<dbReference type="PANTHER" id="PTHR33164">
    <property type="entry name" value="TRANSCRIPTIONAL REGULATOR, MARR FAMILY"/>
    <property type="match status" value="1"/>
</dbReference>
<dbReference type="PRINTS" id="PR00598">
    <property type="entry name" value="HTHMARR"/>
</dbReference>
<dbReference type="InterPro" id="IPR000835">
    <property type="entry name" value="HTH_MarR-typ"/>
</dbReference>
<dbReference type="GO" id="GO:0006950">
    <property type="term" value="P:response to stress"/>
    <property type="evidence" value="ECO:0007669"/>
    <property type="project" value="TreeGrafter"/>
</dbReference>
<reference evidence="1" key="1">
    <citation type="journal article" date="2020" name="mSystems">
        <title>Genome- and Community-Level Interaction Insights into Carbon Utilization and Element Cycling Functions of Hydrothermarchaeota in Hydrothermal Sediment.</title>
        <authorList>
            <person name="Zhou Z."/>
            <person name="Liu Y."/>
            <person name="Xu W."/>
            <person name="Pan J."/>
            <person name="Luo Z.H."/>
            <person name="Li M."/>
        </authorList>
    </citation>
    <scope>NUCLEOTIDE SEQUENCE [LARGE SCALE GENOMIC DNA]</scope>
    <source>
        <strain evidence="1">SpSt-222</strain>
    </source>
</reference>
<organism evidence="1">
    <name type="scientific">Thermomicrobium roseum</name>
    <dbReference type="NCBI Taxonomy" id="500"/>
    <lineage>
        <taxon>Bacteria</taxon>
        <taxon>Pseudomonadati</taxon>
        <taxon>Thermomicrobiota</taxon>
        <taxon>Thermomicrobia</taxon>
        <taxon>Thermomicrobiales</taxon>
        <taxon>Thermomicrobiaceae</taxon>
        <taxon>Thermomicrobium</taxon>
    </lineage>
</organism>
<dbReference type="GO" id="GO:0003700">
    <property type="term" value="F:DNA-binding transcription factor activity"/>
    <property type="evidence" value="ECO:0007669"/>
    <property type="project" value="InterPro"/>
</dbReference>
<name>A0A7C1JMY5_THERO</name>
<proteinExistence type="predicted"/>
<dbReference type="InterPro" id="IPR036388">
    <property type="entry name" value="WH-like_DNA-bd_sf"/>
</dbReference>
<dbReference type="SUPFAM" id="SSF46785">
    <property type="entry name" value="Winged helix' DNA-binding domain"/>
    <property type="match status" value="1"/>
</dbReference>
<comment type="caution">
    <text evidence="1">The sequence shown here is derived from an EMBL/GenBank/DDBJ whole genome shotgun (WGS) entry which is preliminary data.</text>
</comment>
<dbReference type="Pfam" id="PF01047">
    <property type="entry name" value="MarR"/>
    <property type="match status" value="1"/>
</dbReference>
<dbReference type="SMART" id="SM00347">
    <property type="entry name" value="HTH_MARR"/>
    <property type="match status" value="1"/>
</dbReference>
<dbReference type="EMBL" id="DSJL01000011">
    <property type="protein sequence ID" value="HEF65961.1"/>
    <property type="molecule type" value="Genomic_DNA"/>
</dbReference>
<dbReference type="InterPro" id="IPR039422">
    <property type="entry name" value="MarR/SlyA-like"/>
</dbReference>
<dbReference type="Gene3D" id="1.10.10.10">
    <property type="entry name" value="Winged helix-like DNA-binding domain superfamily/Winged helix DNA-binding domain"/>
    <property type="match status" value="1"/>
</dbReference>
<dbReference type="AlphaFoldDB" id="A0A7C1JMY5"/>